<evidence type="ECO:0000313" key="9">
    <source>
        <dbReference type="Proteomes" id="UP000305647"/>
    </source>
</evidence>
<dbReference type="InterPro" id="IPR013785">
    <property type="entry name" value="Aldolase_TIM"/>
</dbReference>
<protein>
    <submittedName>
        <fullName evidence="8">Aldolase</fullName>
    </submittedName>
</protein>
<dbReference type="InterPro" id="IPR002220">
    <property type="entry name" value="DapA-like"/>
</dbReference>
<evidence type="ECO:0000313" key="10">
    <source>
        <dbReference type="Proteomes" id="UP000307169"/>
    </source>
</evidence>
<evidence type="ECO:0000313" key="12">
    <source>
        <dbReference type="Proteomes" id="UP000310708"/>
    </source>
</evidence>
<dbReference type="Gene3D" id="3.20.20.70">
    <property type="entry name" value="Aldolase class I"/>
    <property type="match status" value="1"/>
</dbReference>
<keyword evidence="1 2" id="KW-0456">Lyase</keyword>
<evidence type="ECO:0000313" key="6">
    <source>
        <dbReference type="EMBL" id="TIC01645.1"/>
    </source>
</evidence>
<dbReference type="PANTHER" id="PTHR12128:SF66">
    <property type="entry name" value="4-HYDROXY-2-OXOGLUTARATE ALDOLASE, MITOCHONDRIAL"/>
    <property type="match status" value="1"/>
</dbReference>
<dbReference type="SUPFAM" id="SSF51569">
    <property type="entry name" value="Aldolase"/>
    <property type="match status" value="1"/>
</dbReference>
<dbReference type="EMBL" id="SPRO01000074">
    <property type="protein sequence ID" value="TIC24226.1"/>
    <property type="molecule type" value="Genomic_DNA"/>
</dbReference>
<evidence type="ECO:0000313" key="7">
    <source>
        <dbReference type="EMBL" id="TIC24226.1"/>
    </source>
</evidence>
<feature type="binding site" evidence="4">
    <location>
        <position position="224"/>
    </location>
    <ligand>
        <name>pyruvate</name>
        <dbReference type="ChEBI" id="CHEBI:15361"/>
    </ligand>
</feature>
<evidence type="ECO:0000313" key="5">
    <source>
        <dbReference type="EMBL" id="TIB75513.1"/>
    </source>
</evidence>
<reference evidence="9 10" key="1">
    <citation type="submission" date="2019-03" db="EMBL/GenBank/DDBJ databases">
        <title>Sequencing 25 genomes of Wallemia mellicola.</title>
        <authorList>
            <person name="Gostincar C."/>
        </authorList>
    </citation>
    <scope>NUCLEOTIDE SEQUENCE [LARGE SCALE GENOMIC DNA]</scope>
    <source>
        <strain evidence="6 10">EXF-1262</strain>
        <strain evidence="5 11">EXF-6152</strain>
        <strain evidence="8 12">EXF-757</strain>
        <strain evidence="7 9">EXF-8738</strain>
    </source>
</reference>
<name>A0A4T0U3N9_9BASI</name>
<dbReference type="EMBL" id="SPRH01000016">
    <property type="protein sequence ID" value="TIC01645.1"/>
    <property type="molecule type" value="Genomic_DNA"/>
</dbReference>
<dbReference type="EMBL" id="SPRX01000071">
    <property type="protein sequence ID" value="TIC62375.1"/>
    <property type="molecule type" value="Genomic_DNA"/>
</dbReference>
<dbReference type="CDD" id="cd00408">
    <property type="entry name" value="DHDPS-like"/>
    <property type="match status" value="1"/>
</dbReference>
<dbReference type="PIRSF" id="PIRSF001365">
    <property type="entry name" value="DHDPS"/>
    <property type="match status" value="1"/>
</dbReference>
<dbReference type="EMBL" id="SPRC01000062">
    <property type="protein sequence ID" value="TIB75513.1"/>
    <property type="molecule type" value="Genomic_DNA"/>
</dbReference>
<dbReference type="SMART" id="SM01130">
    <property type="entry name" value="DHDPS"/>
    <property type="match status" value="1"/>
</dbReference>
<evidence type="ECO:0000256" key="3">
    <source>
        <dbReference type="PIRSR" id="PIRSR001365-1"/>
    </source>
</evidence>
<sequence length="312" mass="33981">MTIQLPRGNYTTITIIYNNDQKQTVNNQATAAHAVTIAHAGTSGIVVGSNGEHQSLSIVETNIVTKSIRDALDLYKLQDIPVITNVASQSTIKNKHLNFYASYESIERAHRAKLSGANFILLPSLAPNLSRDDNMSFFEDVAEESPIPVIIYSHPQSSAGFHLTSDEVIRLAQHPNIVGLKATDNDVGKMTRLTHLSKTNNFHVFCGSSDYLIAALSIGVHGSITAAANFAPDLLFNVWDSYNKGKAGEALDLQRKLSVVEARCKVGGVAGIKYATSLIYNTNPKPRKPLRELSEDIKEIVRSGIWLLKGAA</sequence>
<gene>
    <name evidence="8" type="ORF">E3Q01_03981</name>
    <name evidence="7" type="ORF">E3Q10_04127</name>
    <name evidence="6" type="ORF">E3Q17_01728</name>
    <name evidence="5" type="ORF">E3Q22_03969</name>
</gene>
<dbReference type="PANTHER" id="PTHR12128">
    <property type="entry name" value="DIHYDRODIPICOLINATE SYNTHASE"/>
    <property type="match status" value="1"/>
</dbReference>
<dbReference type="GO" id="GO:0008840">
    <property type="term" value="F:4-hydroxy-tetrahydrodipicolinate synthase activity"/>
    <property type="evidence" value="ECO:0007669"/>
    <property type="project" value="TreeGrafter"/>
</dbReference>
<dbReference type="Pfam" id="PF00701">
    <property type="entry name" value="DHDPS"/>
    <property type="match status" value="1"/>
</dbReference>
<organism evidence="8 12">
    <name type="scientific">Wallemia mellicola</name>
    <dbReference type="NCBI Taxonomy" id="1708541"/>
    <lineage>
        <taxon>Eukaryota</taxon>
        <taxon>Fungi</taxon>
        <taxon>Dikarya</taxon>
        <taxon>Basidiomycota</taxon>
        <taxon>Wallemiomycotina</taxon>
        <taxon>Wallemiomycetes</taxon>
        <taxon>Wallemiales</taxon>
        <taxon>Wallemiaceae</taxon>
        <taxon>Wallemia</taxon>
    </lineage>
</organism>
<proteinExistence type="inferred from homology"/>
<evidence type="ECO:0000256" key="1">
    <source>
        <dbReference type="ARBA" id="ARBA00023239"/>
    </source>
</evidence>
<feature type="active site" description="Schiff-base intermediate with substrate" evidence="3">
    <location>
        <position position="181"/>
    </location>
</feature>
<comment type="similarity">
    <text evidence="2">Belongs to the DapA family.</text>
</comment>
<evidence type="ECO:0000256" key="2">
    <source>
        <dbReference type="PIRNR" id="PIRNR001365"/>
    </source>
</evidence>
<dbReference type="Proteomes" id="UP000305647">
    <property type="component" value="Unassembled WGS sequence"/>
</dbReference>
<evidence type="ECO:0000256" key="4">
    <source>
        <dbReference type="PIRSR" id="PIRSR001365-2"/>
    </source>
</evidence>
<dbReference type="Proteomes" id="UP000310708">
    <property type="component" value="Unassembled WGS sequence"/>
</dbReference>
<comment type="caution">
    <text evidence="8">The sequence shown here is derived from an EMBL/GenBank/DDBJ whole genome shotgun (WGS) entry which is preliminary data.</text>
</comment>
<dbReference type="Proteomes" id="UP000310685">
    <property type="component" value="Unassembled WGS sequence"/>
</dbReference>
<accession>A0A4T0U3N9</accession>
<feature type="active site" description="Proton donor/acceptor" evidence="3">
    <location>
        <position position="152"/>
    </location>
</feature>
<dbReference type="AlphaFoldDB" id="A0A4T0U3N9"/>
<evidence type="ECO:0000313" key="11">
    <source>
        <dbReference type="Proteomes" id="UP000310685"/>
    </source>
</evidence>
<evidence type="ECO:0000313" key="8">
    <source>
        <dbReference type="EMBL" id="TIC62375.1"/>
    </source>
</evidence>
<dbReference type="Proteomes" id="UP000307169">
    <property type="component" value="Unassembled WGS sequence"/>
</dbReference>